<evidence type="ECO:0000313" key="2">
    <source>
        <dbReference type="EMBL" id="CAH2034752.1"/>
    </source>
</evidence>
<feature type="non-terminal residue" evidence="2">
    <location>
        <position position="1"/>
    </location>
</feature>
<keyword evidence="1" id="KW-0812">Transmembrane</keyword>
<evidence type="ECO:0000313" key="3">
    <source>
        <dbReference type="Proteomes" id="UP000837857"/>
    </source>
</evidence>
<dbReference type="EMBL" id="OW152813">
    <property type="protein sequence ID" value="CAH2034752.1"/>
    <property type="molecule type" value="Genomic_DNA"/>
</dbReference>
<keyword evidence="1" id="KW-1133">Transmembrane helix</keyword>
<keyword evidence="1" id="KW-0472">Membrane</keyword>
<dbReference type="Proteomes" id="UP000837857">
    <property type="component" value="Chromosome 1"/>
</dbReference>
<sequence length="79" mass="9443">MLHLDKYFKVVLHYTCCCSYLGFFVKACTKYFWWTIWIYFINRLHDSPSRTLRRLTEAPAASQPSVICIHKFIRYGVGM</sequence>
<accession>A0ABN8HN50</accession>
<protein>
    <submittedName>
        <fullName evidence="2">Uncharacterized protein</fullName>
    </submittedName>
</protein>
<feature type="transmembrane region" description="Helical" evidence="1">
    <location>
        <begin position="20"/>
        <end position="40"/>
    </location>
</feature>
<evidence type="ECO:0000256" key="1">
    <source>
        <dbReference type="SAM" id="Phobius"/>
    </source>
</evidence>
<reference evidence="2" key="1">
    <citation type="submission" date="2022-03" db="EMBL/GenBank/DDBJ databases">
        <authorList>
            <person name="Martin H S."/>
        </authorList>
    </citation>
    <scope>NUCLEOTIDE SEQUENCE</scope>
</reference>
<keyword evidence="3" id="KW-1185">Reference proteome</keyword>
<organism evidence="2 3">
    <name type="scientific">Iphiclides podalirius</name>
    <name type="common">scarce swallowtail</name>
    <dbReference type="NCBI Taxonomy" id="110791"/>
    <lineage>
        <taxon>Eukaryota</taxon>
        <taxon>Metazoa</taxon>
        <taxon>Ecdysozoa</taxon>
        <taxon>Arthropoda</taxon>
        <taxon>Hexapoda</taxon>
        <taxon>Insecta</taxon>
        <taxon>Pterygota</taxon>
        <taxon>Neoptera</taxon>
        <taxon>Endopterygota</taxon>
        <taxon>Lepidoptera</taxon>
        <taxon>Glossata</taxon>
        <taxon>Ditrysia</taxon>
        <taxon>Papilionoidea</taxon>
        <taxon>Papilionidae</taxon>
        <taxon>Papilioninae</taxon>
        <taxon>Iphiclides</taxon>
    </lineage>
</organism>
<proteinExistence type="predicted"/>
<name>A0ABN8HN50_9NEOP</name>
<gene>
    <name evidence="2" type="ORF">IPOD504_LOCUS272</name>
</gene>